<dbReference type="WBParaSite" id="GPLIN_000255700">
    <property type="protein sequence ID" value="GPLIN_000255700"/>
    <property type="gene ID" value="GPLIN_000255700"/>
</dbReference>
<evidence type="ECO:0000313" key="2">
    <source>
        <dbReference type="Proteomes" id="UP000050741"/>
    </source>
</evidence>
<protein>
    <submittedName>
        <fullName evidence="3">Zf-His_Me_endon domain-containing protein</fullName>
    </submittedName>
</protein>
<dbReference type="SUPFAM" id="SSF54060">
    <property type="entry name" value="His-Me finger endonucleases"/>
    <property type="match status" value="1"/>
</dbReference>
<reference evidence="2" key="2">
    <citation type="submission" date="2014-05" db="EMBL/GenBank/DDBJ databases">
        <title>The genome and life-stage specific transcriptomes of Globodera pallida elucidate key aspects of plant parasitism by a cyst nematode.</title>
        <authorList>
            <person name="Cotton J.A."/>
            <person name="Lilley C.J."/>
            <person name="Jones L.M."/>
            <person name="Kikuchi T."/>
            <person name="Reid A.J."/>
            <person name="Thorpe P."/>
            <person name="Tsai I.J."/>
            <person name="Beasley H."/>
            <person name="Blok V."/>
            <person name="Cock P.J.A."/>
            <person name="Van den Akker S.E."/>
            <person name="Holroyd N."/>
            <person name="Hunt M."/>
            <person name="Mantelin S."/>
            <person name="Naghra H."/>
            <person name="Pain A."/>
            <person name="Palomares-Rius J.E."/>
            <person name="Zarowiecki M."/>
            <person name="Berriman M."/>
            <person name="Jones J.T."/>
            <person name="Urwin P.E."/>
        </authorList>
    </citation>
    <scope>NUCLEOTIDE SEQUENCE [LARGE SCALE GENOMIC DNA]</scope>
    <source>
        <strain evidence="2">Lindley</strain>
    </source>
</reference>
<reference evidence="3" key="3">
    <citation type="submission" date="2016-06" db="UniProtKB">
        <authorList>
            <consortium name="WormBaseParasite"/>
        </authorList>
    </citation>
    <scope>IDENTIFICATION</scope>
</reference>
<dbReference type="InterPro" id="IPR008704">
    <property type="entry name" value="Endonuclease_Zinc-binding_loop"/>
</dbReference>
<dbReference type="GO" id="GO:0004519">
    <property type="term" value="F:endonuclease activity"/>
    <property type="evidence" value="ECO:0007669"/>
    <property type="project" value="InterPro"/>
</dbReference>
<evidence type="ECO:0000313" key="3">
    <source>
        <dbReference type="WBParaSite" id="GPLIN_000255700"/>
    </source>
</evidence>
<proteinExistence type="predicted"/>
<name>A0A183BPM1_GLOPA</name>
<reference evidence="2" key="1">
    <citation type="submission" date="2013-12" db="EMBL/GenBank/DDBJ databases">
        <authorList>
            <person name="Aslett M."/>
        </authorList>
    </citation>
    <scope>NUCLEOTIDE SEQUENCE [LARGE SCALE GENOMIC DNA]</scope>
    <source>
        <strain evidence="2">Lindley</strain>
    </source>
</reference>
<evidence type="ECO:0000259" key="1">
    <source>
        <dbReference type="Pfam" id="PF05551"/>
    </source>
</evidence>
<dbReference type="Pfam" id="PF05551">
    <property type="entry name" value="zf-His_Me_endon"/>
    <property type="match status" value="1"/>
</dbReference>
<organism evidence="2 3">
    <name type="scientific">Globodera pallida</name>
    <name type="common">Potato cyst nematode worm</name>
    <name type="synonym">Heterodera pallida</name>
    <dbReference type="NCBI Taxonomy" id="36090"/>
    <lineage>
        <taxon>Eukaryota</taxon>
        <taxon>Metazoa</taxon>
        <taxon>Ecdysozoa</taxon>
        <taxon>Nematoda</taxon>
        <taxon>Chromadorea</taxon>
        <taxon>Rhabditida</taxon>
        <taxon>Tylenchina</taxon>
        <taxon>Tylenchomorpha</taxon>
        <taxon>Tylenchoidea</taxon>
        <taxon>Heteroderidae</taxon>
        <taxon>Heteroderinae</taxon>
        <taxon>Globodera</taxon>
    </lineage>
</organism>
<accession>A0A183BPM1</accession>
<dbReference type="Proteomes" id="UP000050741">
    <property type="component" value="Unassembled WGS sequence"/>
</dbReference>
<feature type="domain" description="Zinc-binding loop region of homing endonuclease" evidence="1">
    <location>
        <begin position="26"/>
        <end position="89"/>
    </location>
</feature>
<keyword evidence="2" id="KW-1185">Reference proteome</keyword>
<dbReference type="InterPro" id="IPR044930">
    <property type="entry name" value="Homing_endonuclease_His-Me"/>
</dbReference>
<dbReference type="Gene3D" id="3.90.75.10">
    <property type="entry name" value="Homing Intron 3 (I-ppo) Encoded Endonuclease, Chain A"/>
    <property type="match status" value="1"/>
</dbReference>
<sequence length="103" mass="11155">MSSQPSSSQEQAAIALGLGANVPDEGDDASHLCHRSTCSRVGHVIWESPQLNQDRKGCAVWVECPHADCDLRVWACVHEPKCIKMVAGATEAEVLAAPELYFH</sequence>
<dbReference type="AlphaFoldDB" id="A0A183BPM1"/>
<dbReference type="InterPro" id="IPR044925">
    <property type="entry name" value="His-Me_finger_sf"/>
</dbReference>